<evidence type="ECO:0000313" key="2">
    <source>
        <dbReference type="Proteomes" id="UP000000600"/>
    </source>
</evidence>
<dbReference type="InParanoid" id="A0C0H9"/>
<sequence length="269" mass="30653">MIPKVVGYAAFQSYGDLPYPSLKAGKRTLDSNEVWEQSKFDYHINLAVRNEDKESFYKNSNYHYSNKQVSLDSTVQPPHYKNVYKANKAQLESATSSNFFQKTGNSAITPENPLLKTGCEHWKSTYQASIVDPYAKNRAIPPEWSQNRPPYVVETKVGPSEYKKQYGQIGENPRERLNQLDETHPRTFDELRLGTSQEAQHVPGYTGFIPSIITNSKAIEHGSGTEPRTDFMKTNLKENYHTKIPGYAGHVPRSVVNQRDQPRQSCFSN</sequence>
<dbReference type="EMBL" id="CT868030">
    <property type="protein sequence ID" value="CAK64296.1"/>
    <property type="molecule type" value="Genomic_DNA"/>
</dbReference>
<dbReference type="GeneID" id="5017478"/>
<dbReference type="OrthoDB" id="59449at2759"/>
<proteinExistence type="predicted"/>
<accession>A0C0H9</accession>
<dbReference type="RefSeq" id="XP_001431694.1">
    <property type="nucleotide sequence ID" value="XM_001431657.2"/>
</dbReference>
<protein>
    <submittedName>
        <fullName evidence="1">Uncharacterized protein</fullName>
    </submittedName>
</protein>
<evidence type="ECO:0000313" key="1">
    <source>
        <dbReference type="EMBL" id="CAK64296.1"/>
    </source>
</evidence>
<dbReference type="AlphaFoldDB" id="A0C0H9"/>
<name>A0C0H9_PARTE</name>
<organism evidence="1 2">
    <name type="scientific">Paramecium tetraurelia</name>
    <dbReference type="NCBI Taxonomy" id="5888"/>
    <lineage>
        <taxon>Eukaryota</taxon>
        <taxon>Sar</taxon>
        <taxon>Alveolata</taxon>
        <taxon>Ciliophora</taxon>
        <taxon>Intramacronucleata</taxon>
        <taxon>Oligohymenophorea</taxon>
        <taxon>Peniculida</taxon>
        <taxon>Parameciidae</taxon>
        <taxon>Paramecium</taxon>
    </lineage>
</organism>
<keyword evidence="2" id="KW-1185">Reference proteome</keyword>
<reference evidence="1 2" key="1">
    <citation type="journal article" date="2006" name="Nature">
        <title>Global trends of whole-genome duplications revealed by the ciliate Paramecium tetraurelia.</title>
        <authorList>
            <consortium name="Genoscope"/>
            <person name="Aury J.-M."/>
            <person name="Jaillon O."/>
            <person name="Duret L."/>
            <person name="Noel B."/>
            <person name="Jubin C."/>
            <person name="Porcel B.M."/>
            <person name="Segurens B."/>
            <person name="Daubin V."/>
            <person name="Anthouard V."/>
            <person name="Aiach N."/>
            <person name="Arnaiz O."/>
            <person name="Billaut A."/>
            <person name="Beisson J."/>
            <person name="Blanc I."/>
            <person name="Bouhouche K."/>
            <person name="Camara F."/>
            <person name="Duharcourt S."/>
            <person name="Guigo R."/>
            <person name="Gogendeau D."/>
            <person name="Katinka M."/>
            <person name="Keller A.-M."/>
            <person name="Kissmehl R."/>
            <person name="Klotz C."/>
            <person name="Koll F."/>
            <person name="Le Moue A."/>
            <person name="Lepere C."/>
            <person name="Malinsky S."/>
            <person name="Nowacki M."/>
            <person name="Nowak J.K."/>
            <person name="Plattner H."/>
            <person name="Poulain J."/>
            <person name="Ruiz F."/>
            <person name="Serrano V."/>
            <person name="Zagulski M."/>
            <person name="Dessen P."/>
            <person name="Betermier M."/>
            <person name="Weissenbach J."/>
            <person name="Scarpelli C."/>
            <person name="Schachter V."/>
            <person name="Sperling L."/>
            <person name="Meyer E."/>
            <person name="Cohen J."/>
            <person name="Wincker P."/>
        </authorList>
    </citation>
    <scope>NUCLEOTIDE SEQUENCE [LARGE SCALE GENOMIC DNA]</scope>
    <source>
        <strain evidence="1 2">Stock d4-2</strain>
    </source>
</reference>
<dbReference type="OMA" id="EWSQNRP"/>
<dbReference type="Proteomes" id="UP000000600">
    <property type="component" value="Unassembled WGS sequence"/>
</dbReference>
<dbReference type="HOGENOM" id="CLU_1071397_0_0_1"/>
<dbReference type="eggNOG" id="ENOG502R2KS">
    <property type="taxonomic scope" value="Eukaryota"/>
</dbReference>
<gene>
    <name evidence="1" type="ORF">GSPATT00006149001</name>
</gene>
<dbReference type="KEGG" id="ptm:GSPATT00006149001"/>